<sequence>MASPRIGLFMAMANVAAFLPEVRGKMAPVFLLGASPPKPVLPPLLLGGVLPPRLQHRRLPRVRARVGSQHWADSGACPARSRTCARCGKHGHFAKVCRSSGDPPAASSSGPSTVTNAVGVRQQDAIPIPAASPSATGGDGLQVPVDARLWCRAKVILFLALSTCPGHRAP</sequence>
<name>A0ACB7T6H2_HYAAI</name>
<reference evidence="1" key="1">
    <citation type="submission" date="2020-05" db="EMBL/GenBank/DDBJ databases">
        <title>Large-scale comparative analyses of tick genomes elucidate their genetic diversity and vector capacities.</title>
        <authorList>
            <person name="Jia N."/>
            <person name="Wang J."/>
            <person name="Shi W."/>
            <person name="Du L."/>
            <person name="Sun Y."/>
            <person name="Zhan W."/>
            <person name="Jiang J."/>
            <person name="Wang Q."/>
            <person name="Zhang B."/>
            <person name="Ji P."/>
            <person name="Sakyi L.B."/>
            <person name="Cui X."/>
            <person name="Yuan T."/>
            <person name="Jiang B."/>
            <person name="Yang W."/>
            <person name="Lam T.T.-Y."/>
            <person name="Chang Q."/>
            <person name="Ding S."/>
            <person name="Wang X."/>
            <person name="Zhu J."/>
            <person name="Ruan X."/>
            <person name="Zhao L."/>
            <person name="Wei J."/>
            <person name="Que T."/>
            <person name="Du C."/>
            <person name="Cheng J."/>
            <person name="Dai P."/>
            <person name="Han X."/>
            <person name="Huang E."/>
            <person name="Gao Y."/>
            <person name="Liu J."/>
            <person name="Shao H."/>
            <person name="Ye R."/>
            <person name="Li L."/>
            <person name="Wei W."/>
            <person name="Wang X."/>
            <person name="Wang C."/>
            <person name="Yang T."/>
            <person name="Huo Q."/>
            <person name="Li W."/>
            <person name="Guo W."/>
            <person name="Chen H."/>
            <person name="Zhou L."/>
            <person name="Ni X."/>
            <person name="Tian J."/>
            <person name="Zhou Y."/>
            <person name="Sheng Y."/>
            <person name="Liu T."/>
            <person name="Pan Y."/>
            <person name="Xia L."/>
            <person name="Li J."/>
            <person name="Zhao F."/>
            <person name="Cao W."/>
        </authorList>
    </citation>
    <scope>NUCLEOTIDE SEQUENCE</scope>
    <source>
        <strain evidence="1">Hyas-2018</strain>
    </source>
</reference>
<proteinExistence type="predicted"/>
<evidence type="ECO:0000313" key="2">
    <source>
        <dbReference type="Proteomes" id="UP000821845"/>
    </source>
</evidence>
<accession>A0ACB7T6H2</accession>
<dbReference type="Proteomes" id="UP000821845">
    <property type="component" value="Chromosome 10"/>
</dbReference>
<dbReference type="EMBL" id="CM023490">
    <property type="protein sequence ID" value="KAH6942751.1"/>
    <property type="molecule type" value="Genomic_DNA"/>
</dbReference>
<protein>
    <submittedName>
        <fullName evidence="1">Uncharacterized protein</fullName>
    </submittedName>
</protein>
<evidence type="ECO:0000313" key="1">
    <source>
        <dbReference type="EMBL" id="KAH6942751.1"/>
    </source>
</evidence>
<organism evidence="1 2">
    <name type="scientific">Hyalomma asiaticum</name>
    <name type="common">Tick</name>
    <dbReference type="NCBI Taxonomy" id="266040"/>
    <lineage>
        <taxon>Eukaryota</taxon>
        <taxon>Metazoa</taxon>
        <taxon>Ecdysozoa</taxon>
        <taxon>Arthropoda</taxon>
        <taxon>Chelicerata</taxon>
        <taxon>Arachnida</taxon>
        <taxon>Acari</taxon>
        <taxon>Parasitiformes</taxon>
        <taxon>Ixodida</taxon>
        <taxon>Ixodoidea</taxon>
        <taxon>Ixodidae</taxon>
        <taxon>Hyalomminae</taxon>
        <taxon>Hyalomma</taxon>
    </lineage>
</organism>
<comment type="caution">
    <text evidence="1">The sequence shown here is derived from an EMBL/GenBank/DDBJ whole genome shotgun (WGS) entry which is preliminary data.</text>
</comment>
<keyword evidence="2" id="KW-1185">Reference proteome</keyword>
<gene>
    <name evidence="1" type="ORF">HPB50_009814</name>
</gene>